<reference evidence="2 3" key="1">
    <citation type="journal article" date="2015" name="Nat. Commun.">
        <title>Outbred genome sequencing and CRISPR/Cas9 gene editing in butterflies.</title>
        <authorList>
            <person name="Li X."/>
            <person name="Fan D."/>
            <person name="Zhang W."/>
            <person name="Liu G."/>
            <person name="Zhang L."/>
            <person name="Zhao L."/>
            <person name="Fang X."/>
            <person name="Chen L."/>
            <person name="Dong Y."/>
            <person name="Chen Y."/>
            <person name="Ding Y."/>
            <person name="Zhao R."/>
            <person name="Feng M."/>
            <person name="Zhu Y."/>
            <person name="Feng Y."/>
            <person name="Jiang X."/>
            <person name="Zhu D."/>
            <person name="Xiang H."/>
            <person name="Feng X."/>
            <person name="Li S."/>
            <person name="Wang J."/>
            <person name="Zhang G."/>
            <person name="Kronforst M.R."/>
            <person name="Wang W."/>
        </authorList>
    </citation>
    <scope>NUCLEOTIDE SEQUENCE [LARGE SCALE GENOMIC DNA]</scope>
    <source>
        <strain evidence="2">Ya'a_city_454_Px</strain>
        <tissue evidence="2">Whole body</tissue>
    </source>
</reference>
<proteinExistence type="predicted"/>
<feature type="region of interest" description="Disordered" evidence="1">
    <location>
        <begin position="36"/>
        <end position="70"/>
    </location>
</feature>
<dbReference type="Proteomes" id="UP000053268">
    <property type="component" value="Unassembled WGS sequence"/>
</dbReference>
<protein>
    <submittedName>
        <fullName evidence="2">Uncharacterized protein</fullName>
    </submittedName>
</protein>
<name>A0A194PYV8_PAPXU</name>
<gene>
    <name evidence="2" type="ORF">RR46_09434</name>
</gene>
<dbReference type="EMBL" id="KQ459585">
    <property type="protein sequence ID" value="KPI98218.1"/>
    <property type="molecule type" value="Genomic_DNA"/>
</dbReference>
<dbReference type="Gene3D" id="3.10.450.50">
    <property type="match status" value="1"/>
</dbReference>
<feature type="region of interest" description="Disordered" evidence="1">
    <location>
        <begin position="159"/>
        <end position="207"/>
    </location>
</feature>
<feature type="compositionally biased region" description="Basic and acidic residues" evidence="1">
    <location>
        <begin position="193"/>
        <end position="202"/>
    </location>
</feature>
<organism evidence="2 3">
    <name type="scientific">Papilio xuthus</name>
    <name type="common">Asian swallowtail butterfly</name>
    <dbReference type="NCBI Taxonomy" id="66420"/>
    <lineage>
        <taxon>Eukaryota</taxon>
        <taxon>Metazoa</taxon>
        <taxon>Ecdysozoa</taxon>
        <taxon>Arthropoda</taxon>
        <taxon>Hexapoda</taxon>
        <taxon>Insecta</taxon>
        <taxon>Pterygota</taxon>
        <taxon>Neoptera</taxon>
        <taxon>Endopterygota</taxon>
        <taxon>Lepidoptera</taxon>
        <taxon>Glossata</taxon>
        <taxon>Ditrysia</taxon>
        <taxon>Papilionoidea</taxon>
        <taxon>Papilionidae</taxon>
        <taxon>Papilioninae</taxon>
        <taxon>Papilio</taxon>
    </lineage>
</organism>
<evidence type="ECO:0000256" key="1">
    <source>
        <dbReference type="SAM" id="MobiDB-lite"/>
    </source>
</evidence>
<sequence>MAGVNDHKNVVDWFGALPLPKKRGCSTIQYSLLNMSQSPTTPRKQSKTRRLSTKLIKEDNNNTNSKHSKRQNARTFVAWYKRMIDDDRQNLALYLSDDATLEWFGRTIKSRKKVNAFLRYDMQCSRHDFRSVDCIDHIPQRYEPILRRNETALASPFENSPEICKSGPERGTKRLLRSNSNSPEWAENCGPDSDVKPTEGKRLKNNHIQLSNESEIDVKLSTEKDLLKDECLGVSNKGDFAFIKRAVKRKCCTVTPPNLEVGQGDCLPSTSGTDSDRSHDTLNAQLPRLAVECDGFIEFNRTRNHSIDSVKWERKCKVQISYSEDPLNVGEYIIWNIRYNDETKCRRNLLAAFEEIAKEEELKKIDV</sequence>
<accession>A0A194PYV8</accession>
<keyword evidence="3" id="KW-1185">Reference proteome</keyword>
<evidence type="ECO:0000313" key="2">
    <source>
        <dbReference type="EMBL" id="KPI98218.1"/>
    </source>
</evidence>
<dbReference type="SUPFAM" id="SSF54427">
    <property type="entry name" value="NTF2-like"/>
    <property type="match status" value="1"/>
</dbReference>
<dbReference type="AlphaFoldDB" id="A0A194PYV8"/>
<dbReference type="InterPro" id="IPR032710">
    <property type="entry name" value="NTF2-like_dom_sf"/>
</dbReference>
<evidence type="ECO:0000313" key="3">
    <source>
        <dbReference type="Proteomes" id="UP000053268"/>
    </source>
</evidence>